<accession>A0A511RL56</accession>
<dbReference type="PANTHER" id="PTHR43245:SF13">
    <property type="entry name" value="UDP-D-APIOSE_UDP-D-XYLOSE SYNTHASE 2"/>
    <property type="match status" value="1"/>
</dbReference>
<dbReference type="InterPro" id="IPR001509">
    <property type="entry name" value="Epimerase_deHydtase"/>
</dbReference>
<dbReference type="InterPro" id="IPR050177">
    <property type="entry name" value="Lipid_A_modif_metabolic_enz"/>
</dbReference>
<dbReference type="SUPFAM" id="SSF51735">
    <property type="entry name" value="NAD(P)-binding Rossmann-fold domains"/>
    <property type="match status" value="1"/>
</dbReference>
<name>A0A511RL56_9DEIN</name>
<evidence type="ECO:0000313" key="3">
    <source>
        <dbReference type="Proteomes" id="UP000321827"/>
    </source>
</evidence>
<dbReference type="EMBL" id="BJXN01000013">
    <property type="protein sequence ID" value="GEM90388.1"/>
    <property type="molecule type" value="Genomic_DNA"/>
</dbReference>
<sequence>MHTLLGSGGPVARALLPQLQASGHALRLVSRNPQPYGEAETVAADLTDPEATDRAVRGSRVCYLTVGLPYRAAVWERDWPRVMENVIAACARHGARLVFFDNVYMYDPERMGRMTETTPVRPVSRKGRVRARIAEALLKAMERGEVEALIARSADFFGYGKPWSGVLNFLAFEPLSQGKKAIWFASAEQPHNFTYLPDAARALALLGASDDAYGEVWHLPSGEAHTGQAWVEAVARALGVEPRLQLVTRPMARLAGLFNPLVRESVEMIYQYDRPYVFDSSKIAERFGLEPTPAGAALAEVARQDYGVGG</sequence>
<dbReference type="Gene3D" id="3.40.50.720">
    <property type="entry name" value="NAD(P)-binding Rossmann-like Domain"/>
    <property type="match status" value="1"/>
</dbReference>
<proteinExistence type="predicted"/>
<organism evidence="2 3">
    <name type="scientific">Oceanithermus desulfurans NBRC 100063</name>
    <dbReference type="NCBI Taxonomy" id="1227550"/>
    <lineage>
        <taxon>Bacteria</taxon>
        <taxon>Thermotogati</taxon>
        <taxon>Deinococcota</taxon>
        <taxon>Deinococci</taxon>
        <taxon>Thermales</taxon>
        <taxon>Thermaceae</taxon>
        <taxon>Oceanithermus</taxon>
    </lineage>
</organism>
<evidence type="ECO:0000259" key="1">
    <source>
        <dbReference type="Pfam" id="PF01370"/>
    </source>
</evidence>
<dbReference type="InterPro" id="IPR036291">
    <property type="entry name" value="NAD(P)-bd_dom_sf"/>
</dbReference>
<protein>
    <submittedName>
        <fullName evidence="2">NAD-dependent dehydratase</fullName>
    </submittedName>
</protein>
<reference evidence="2 3" key="1">
    <citation type="submission" date="2019-07" db="EMBL/GenBank/DDBJ databases">
        <title>Whole genome shotgun sequence of Oceanithermus desulfurans NBRC 100063.</title>
        <authorList>
            <person name="Hosoyama A."/>
            <person name="Uohara A."/>
            <person name="Ohji S."/>
            <person name="Ichikawa N."/>
        </authorList>
    </citation>
    <scope>NUCLEOTIDE SEQUENCE [LARGE SCALE GENOMIC DNA]</scope>
    <source>
        <strain evidence="2 3">NBRC 100063</strain>
    </source>
</reference>
<dbReference type="AlphaFoldDB" id="A0A511RL56"/>
<dbReference type="PANTHER" id="PTHR43245">
    <property type="entry name" value="BIFUNCTIONAL POLYMYXIN RESISTANCE PROTEIN ARNA"/>
    <property type="match status" value="1"/>
</dbReference>
<dbReference type="OrthoDB" id="112777at2"/>
<dbReference type="Pfam" id="PF01370">
    <property type="entry name" value="Epimerase"/>
    <property type="match status" value="1"/>
</dbReference>
<feature type="domain" description="NAD-dependent epimerase/dehydratase" evidence="1">
    <location>
        <begin position="5"/>
        <end position="209"/>
    </location>
</feature>
<comment type="caution">
    <text evidence="2">The sequence shown here is derived from an EMBL/GenBank/DDBJ whole genome shotgun (WGS) entry which is preliminary data.</text>
</comment>
<dbReference type="Proteomes" id="UP000321827">
    <property type="component" value="Unassembled WGS sequence"/>
</dbReference>
<gene>
    <name evidence="2" type="ORF">ODE01S_18220</name>
</gene>
<evidence type="ECO:0000313" key="2">
    <source>
        <dbReference type="EMBL" id="GEM90388.1"/>
    </source>
</evidence>
<dbReference type="RefSeq" id="WP_147148084.1">
    <property type="nucleotide sequence ID" value="NZ_BJXN01000013.1"/>
</dbReference>